<name>E2JKE9_9BASI</name>
<feature type="domain" description="Transcription regulator Rua1 C-terminal" evidence="2">
    <location>
        <begin position="623"/>
        <end position="726"/>
    </location>
</feature>
<dbReference type="AlphaFoldDB" id="E2JKE9"/>
<feature type="region of interest" description="Disordered" evidence="1">
    <location>
        <begin position="260"/>
        <end position="299"/>
    </location>
</feature>
<evidence type="ECO:0000256" key="1">
    <source>
        <dbReference type="SAM" id="MobiDB-lite"/>
    </source>
</evidence>
<dbReference type="EMBL" id="OOIP01000001">
    <property type="protein sequence ID" value="SPO35304.1"/>
    <property type="molecule type" value="Genomic_DNA"/>
</dbReference>
<evidence type="ECO:0000259" key="2">
    <source>
        <dbReference type="Pfam" id="PF14616"/>
    </source>
</evidence>
<feature type="region of interest" description="Disordered" evidence="1">
    <location>
        <begin position="226"/>
        <end position="247"/>
    </location>
</feature>
<gene>
    <name evidence="3" type="primary">rfl1</name>
    <name evidence="4" type="ORF">PSFLO_00775</name>
</gene>
<keyword evidence="5" id="KW-1185">Reference proteome</keyword>
<dbReference type="Proteomes" id="UP000323386">
    <property type="component" value="Unassembled WGS sequence"/>
</dbReference>
<reference evidence="3" key="1">
    <citation type="journal article" date="2011" name="Mol. Microbiol.">
        <title>Identification of a biosynthesis gene cluster for flocculosin a cellobiose lipid produced by the biocontrol agent Pseudozyma flocculosa.</title>
        <authorList>
            <person name="Teichmann B."/>
            <person name="Labbe C."/>
            <person name="Lefebvre F."/>
            <person name="Bolker M."/>
            <person name="Linne U."/>
            <person name="Belanger R.R."/>
        </authorList>
    </citation>
    <scope>NUCLEOTIDE SEQUENCE</scope>
</reference>
<dbReference type="PANTHER" id="PTHR28125">
    <property type="entry name" value="MEIOTIC EXPRESSION UP-REGULATED PROTEIN 26"/>
    <property type="match status" value="1"/>
</dbReference>
<feature type="compositionally biased region" description="Acidic residues" evidence="1">
    <location>
        <begin position="390"/>
        <end position="401"/>
    </location>
</feature>
<sequence>MTSSYLPARGGLLADMINEYPALQDDGGHAPRSTAPTSYPSLPAYAQQQQQQHPLSLAMHTPPQAQAHGNPLGYPPSTSASTSSLGLLAAPKLEPIGEDDASVPFFYCNMLQAGLNTNANLDPAHGIPFAHEGPRSTMTASSSSLGDGFDAWSAFSGDSRPQTTSFTAASNASDFGTSLESFSFVPSPQRSPTHGEMASDPLWDGPAGFTPSAHGPLDPMPRSFTTADATSSRPFTAQSTAFPCAPPPTSWGLDPIPDMSLGAMTLQDGQPSPRPSEPSTAAAATSHGPAQTHGWSTGDSLATWLNHDVLSDLLDEIKGEHPGPISEEVKQDHDGRPVAVTDRVSLYRRRRNAIAQLPLVVSCGVLSAMVSNEPESGSDIAQSSSPSSSSDEDGDEMDDQDSSGVLSPLSCPLSPTACPLSPKSSRPRNKVARSASCSSMAELPEMHRTLSSWNFACRSTGRYRSSSSAAASKSNKRDKQDAVRDAAAKASKASAAKRRGRRPRSQSQATEAMDIDPAESDSEAELASPKKTADACAKTIAASSQPGKAAGKPKRSSAKSANGKSFSIMSRIVLRPRPGTEDEEVAYPCLPDTLEEAKRNNGPSSDMTQGEEPTDESQSLFPSDLYAPRLTRRGPNGREGWCSLCTEGEWYSMKRSQYLYHIQYDHGVSSLTRKVFHAPTHIRVWNDAVEKTEGLCHHCQQWIPICFGPVRKRDFKAWFKHAHKCHRDKTGCPI</sequence>
<dbReference type="PANTHER" id="PTHR28125:SF2">
    <property type="entry name" value="MEIOTIC EXPRESSION UP-REGULATED PROTEIN 26"/>
    <property type="match status" value="1"/>
</dbReference>
<proteinExistence type="predicted"/>
<accession>E2JKE9</accession>
<feature type="compositionally biased region" description="Polar residues" evidence="1">
    <location>
        <begin position="226"/>
        <end position="241"/>
    </location>
</feature>
<feature type="region of interest" description="Disordered" evidence="1">
    <location>
        <begin position="317"/>
        <end position="337"/>
    </location>
</feature>
<protein>
    <submittedName>
        <fullName evidence="3">Putative C2H2 zinc finger protein</fullName>
    </submittedName>
</protein>
<feature type="region of interest" description="Disordered" evidence="1">
    <location>
        <begin position="464"/>
        <end position="563"/>
    </location>
</feature>
<feature type="compositionally biased region" description="Basic residues" evidence="1">
    <location>
        <begin position="495"/>
        <end position="504"/>
    </location>
</feature>
<feature type="compositionally biased region" description="Acidic residues" evidence="1">
    <location>
        <begin position="513"/>
        <end position="524"/>
    </location>
</feature>
<evidence type="ECO:0000313" key="5">
    <source>
        <dbReference type="Proteomes" id="UP000323386"/>
    </source>
</evidence>
<feature type="compositionally biased region" description="Basic and acidic residues" evidence="1">
    <location>
        <begin position="317"/>
        <end position="336"/>
    </location>
</feature>
<feature type="region of interest" description="Disordered" evidence="1">
    <location>
        <begin position="373"/>
        <end position="433"/>
    </location>
</feature>
<evidence type="ECO:0000313" key="4">
    <source>
        <dbReference type="EMBL" id="SPO35304.1"/>
    </source>
</evidence>
<feature type="compositionally biased region" description="Low complexity" evidence="1">
    <location>
        <begin position="277"/>
        <end position="286"/>
    </location>
</feature>
<evidence type="ECO:0000313" key="3">
    <source>
        <dbReference type="EMBL" id="ADN97221.1"/>
    </source>
</evidence>
<feature type="region of interest" description="Disordered" evidence="1">
    <location>
        <begin position="593"/>
        <end position="631"/>
    </location>
</feature>
<feature type="region of interest" description="Disordered" evidence="1">
    <location>
        <begin position="61"/>
        <end position="83"/>
    </location>
</feature>
<dbReference type="Pfam" id="PF14616">
    <property type="entry name" value="Rua1_C"/>
    <property type="match status" value="1"/>
</dbReference>
<dbReference type="EMBL" id="HQ292628">
    <property type="protein sequence ID" value="ADN97221.1"/>
    <property type="molecule type" value="Genomic_DNA"/>
</dbReference>
<dbReference type="OrthoDB" id="2554992at2759"/>
<organism evidence="3">
    <name type="scientific">Pseudozyma flocculosa</name>
    <dbReference type="NCBI Taxonomy" id="84751"/>
    <lineage>
        <taxon>Eukaryota</taxon>
        <taxon>Fungi</taxon>
        <taxon>Dikarya</taxon>
        <taxon>Basidiomycota</taxon>
        <taxon>Ustilaginomycotina</taxon>
        <taxon>Ustilaginomycetes</taxon>
        <taxon>Ustilaginales</taxon>
        <taxon>Ustilaginaceae</taxon>
        <taxon>Pseudozyma</taxon>
    </lineage>
</organism>
<reference evidence="4 5" key="2">
    <citation type="submission" date="2018-03" db="EMBL/GenBank/DDBJ databases">
        <authorList>
            <person name="Guldener U."/>
        </authorList>
    </citation>
    <scope>NUCLEOTIDE SEQUENCE [LARGE SCALE GENOMIC DNA]</scope>
    <source>
        <strain evidence="4 5">DAOM196992</strain>
    </source>
</reference>
<feature type="compositionally biased region" description="Basic and acidic residues" evidence="1">
    <location>
        <begin position="475"/>
        <end position="487"/>
    </location>
</feature>
<feature type="compositionally biased region" description="Low complexity" evidence="1">
    <location>
        <begin position="377"/>
        <end position="389"/>
    </location>
</feature>
<dbReference type="InterPro" id="IPR028012">
    <property type="entry name" value="Rua1_C"/>
</dbReference>